<dbReference type="InterPro" id="IPR036890">
    <property type="entry name" value="HATPase_C_sf"/>
</dbReference>
<dbReference type="InterPro" id="IPR003018">
    <property type="entry name" value="GAF"/>
</dbReference>
<dbReference type="Gene3D" id="3.30.565.10">
    <property type="entry name" value="Histidine kinase-like ATPase, C-terminal domain"/>
    <property type="match status" value="1"/>
</dbReference>
<dbReference type="SUPFAM" id="SSF55781">
    <property type="entry name" value="GAF domain-like"/>
    <property type="match status" value="3"/>
</dbReference>
<dbReference type="EMBL" id="RCBY01000095">
    <property type="protein sequence ID" value="RQH39564.1"/>
    <property type="molecule type" value="Genomic_DNA"/>
</dbReference>
<feature type="domain" description="GAF" evidence="1">
    <location>
        <begin position="201"/>
        <end position="355"/>
    </location>
</feature>
<name>A0A3N6QH39_9CYAN</name>
<dbReference type="InterPro" id="IPR029016">
    <property type="entry name" value="GAF-like_dom_sf"/>
</dbReference>
<feature type="domain" description="GAF" evidence="1">
    <location>
        <begin position="29"/>
        <end position="180"/>
    </location>
</feature>
<organism evidence="2 3">
    <name type="scientific">Okeania hirsuta</name>
    <dbReference type="NCBI Taxonomy" id="1458930"/>
    <lineage>
        <taxon>Bacteria</taxon>
        <taxon>Bacillati</taxon>
        <taxon>Cyanobacteriota</taxon>
        <taxon>Cyanophyceae</taxon>
        <taxon>Oscillatoriophycideae</taxon>
        <taxon>Oscillatoriales</taxon>
        <taxon>Microcoleaceae</taxon>
        <taxon>Okeania</taxon>
    </lineage>
</organism>
<dbReference type="OrthoDB" id="567987at2"/>
<dbReference type="AlphaFoldDB" id="A0A3N6QH39"/>
<sequence>MLKKNEAEKNHNNLIALESIIRAIREEEDLDFLIKKVINYLQSEFDYCLIWVCLYDRLANKIVGKGGITPNGEISALKQKFTISHGDILEQVLMKRKAIKVADLRAEKQVGEWVKIAQTYHIKGTIFFPIHYKEKCFGIALMGSQEWGSSLESEEKALLSLIWGELGQTLQKIEKEWQHQQAKRPDEPILSLLSQLGKLTTLDQRLETVVEITHQFLQPSRTNIYWYYPNGRYFWRRASNHQVIVEWSDFKRPASGITLQDLGKFYHVLLAGKIVCIGEYYTSVDSDIIRRLIRQIRAASVLAAPIILEDELLGFIAVEEQHNRPWQDDEKNYLQGVGQLLALTSPLSEMEDKIRQAKLDQTLTAGITRAIYGDDDWQKTLKTTAEKISQRLGAKYFMLAIRNRGQFEVVYQNHSTQSRTVKTSLPTLSKEDMTLLGRNTEVVGIENWSESHILNAWQEDFEKLGVRSLLLCRTIGAGKKEQEEFITKNQGDQYNQPEGLVIIGYETPRTWNRNERELVQIASQQLGFLLHQRHINQLINKQQQYTQYLQSGLTALQPTTIIPNSTKVLINSSNSLLLQEVKNLEPVGELSVLGNLSLDRLEGNFLEFIAQAIVEIADLNPQTIPLVALITWYPLSQTGRVMSYSYPECHITSTDKISIPVRTDSWIQQIISTNGWLHLSVSDVPAKTLRWLNILDSGQVVATALRTAIEHQPTGILLIADPHKILWQKTELPQPHSPTETLKNLLTHLVSQFAWSRRYLIVKTALESQREELEWLNWYKQKRLEELYRTVGSGFKQLSELHYTPSENPAQQKNVLTNLRYQQLLRQIGNVLSSTTSLLTQEKWHLQANFDVVSVANLLRRSLIRIDSQVKKRQLQLEVHREGNLNIYGDLIKLELVVYELLISACSRSQTGGKIDIKCQTLDEEWLEISIIDAGKISSKLIAEFNSVSIPDVLEPSLLVSPPGKHLIICRRLIQQMGGELELNLQESGLVESKLLLPLAHL</sequence>
<dbReference type="RefSeq" id="WP_124146901.1">
    <property type="nucleotide sequence ID" value="NZ_CAWOKI010000205.1"/>
</dbReference>
<dbReference type="Proteomes" id="UP000269154">
    <property type="component" value="Unassembled WGS sequence"/>
</dbReference>
<evidence type="ECO:0000259" key="1">
    <source>
        <dbReference type="SMART" id="SM00065"/>
    </source>
</evidence>
<dbReference type="SUPFAM" id="SSF55874">
    <property type="entry name" value="ATPase domain of HSP90 chaperone/DNA topoisomerase II/histidine kinase"/>
    <property type="match status" value="1"/>
</dbReference>
<protein>
    <submittedName>
        <fullName evidence="2">Sensor histidine kinase</fullName>
    </submittedName>
</protein>
<evidence type="ECO:0000313" key="3">
    <source>
        <dbReference type="Proteomes" id="UP000269154"/>
    </source>
</evidence>
<dbReference type="SMART" id="SM00065">
    <property type="entry name" value="GAF"/>
    <property type="match status" value="3"/>
</dbReference>
<keyword evidence="3" id="KW-1185">Reference proteome</keyword>
<gene>
    <name evidence="2" type="ORF">D5R40_17090</name>
</gene>
<evidence type="ECO:0000313" key="2">
    <source>
        <dbReference type="EMBL" id="RQH39564.1"/>
    </source>
</evidence>
<comment type="caution">
    <text evidence="2">The sequence shown here is derived from an EMBL/GenBank/DDBJ whole genome shotgun (WGS) entry which is preliminary data.</text>
</comment>
<feature type="domain" description="GAF" evidence="1">
    <location>
        <begin position="376"/>
        <end position="540"/>
    </location>
</feature>
<dbReference type="Pfam" id="PF01590">
    <property type="entry name" value="GAF"/>
    <property type="match status" value="1"/>
</dbReference>
<accession>A0A3N6QH39</accession>
<keyword evidence="2" id="KW-0418">Kinase</keyword>
<dbReference type="Gene3D" id="3.30.450.40">
    <property type="match status" value="3"/>
</dbReference>
<reference evidence="2 3" key="1">
    <citation type="journal article" date="2018" name="ACS Chem. Biol.">
        <title>Ketoreductase domain dysfunction expands chemodiversity: malyngamide biosynthesis in the cyanobacterium Okeania hirsuta.</title>
        <authorList>
            <person name="Moss N.A."/>
            <person name="Leao T."/>
            <person name="Rankin M."/>
            <person name="McCullough T.M."/>
            <person name="Qu P."/>
            <person name="Korobeynikov A."/>
            <person name="Smith J.L."/>
            <person name="Gerwick L."/>
            <person name="Gerwick W.H."/>
        </authorList>
    </citation>
    <scope>NUCLEOTIDE SEQUENCE [LARGE SCALE GENOMIC DNA]</scope>
    <source>
        <strain evidence="2 3">PAB10Feb10-1</strain>
    </source>
</reference>
<dbReference type="GO" id="GO:0016301">
    <property type="term" value="F:kinase activity"/>
    <property type="evidence" value="ECO:0007669"/>
    <property type="project" value="UniProtKB-KW"/>
</dbReference>
<proteinExistence type="predicted"/>
<keyword evidence="2" id="KW-0808">Transferase</keyword>